<accession>A0A9P5TY93</accession>
<dbReference type="AlphaFoldDB" id="A0A9P5TY93"/>
<feature type="region of interest" description="Disordered" evidence="1">
    <location>
        <begin position="222"/>
        <end position="247"/>
    </location>
</feature>
<feature type="region of interest" description="Disordered" evidence="1">
    <location>
        <begin position="1"/>
        <end position="29"/>
    </location>
</feature>
<name>A0A9P5TY93_9AGAR</name>
<sequence length="344" mass="40639">MSVPPPPPARRGLRLPSRKYKDHNGFTDKPTTLGQTLEVHEHAIEVLRLNTIKLPRQVKLLAFLLQIISTHGLFSFDTIMNTDWTKPEPETSLSVRKEIDELRKNHANLLSRIYDLNATEYLDDVEDRYRSRNEVYDEDPREWMKREITDNPNASFKNYTEDDVKEMIEVSDFQKNLYDSKPPYPFSLTSPSPAHLPSISRHNHTYCTRLVALHKKLQRAQAHEEAQRKLEAERAEQERYNEQRRQEEARRLAQLEKDRLEKKFPETIEEFDSKPKDFQNLIIKFLNAGTLQDKQLANNGWRKEDVKPLMKIFERDDRFRARVQSLFIMMPKTAGSVDPRRRIT</sequence>
<reference evidence="2" key="1">
    <citation type="submission" date="2020-11" db="EMBL/GenBank/DDBJ databases">
        <authorList>
            <consortium name="DOE Joint Genome Institute"/>
            <person name="Ahrendt S."/>
            <person name="Riley R."/>
            <person name="Andreopoulos W."/>
            <person name="Labutti K."/>
            <person name="Pangilinan J."/>
            <person name="Ruiz-Duenas F.J."/>
            <person name="Barrasa J.M."/>
            <person name="Sanchez-Garcia M."/>
            <person name="Camarero S."/>
            <person name="Miyauchi S."/>
            <person name="Serrano A."/>
            <person name="Linde D."/>
            <person name="Babiker R."/>
            <person name="Drula E."/>
            <person name="Ayuso-Fernandez I."/>
            <person name="Pacheco R."/>
            <person name="Padilla G."/>
            <person name="Ferreira P."/>
            <person name="Barriuso J."/>
            <person name="Kellner H."/>
            <person name="Castanera R."/>
            <person name="Alfaro M."/>
            <person name="Ramirez L."/>
            <person name="Pisabarro A.G."/>
            <person name="Kuo A."/>
            <person name="Tritt A."/>
            <person name="Lipzen A."/>
            <person name="He G."/>
            <person name="Yan M."/>
            <person name="Ng V."/>
            <person name="Cullen D."/>
            <person name="Martin F."/>
            <person name="Rosso M.-N."/>
            <person name="Henrissat B."/>
            <person name="Hibbett D."/>
            <person name="Martinez A.T."/>
            <person name="Grigoriev I.V."/>
        </authorList>
    </citation>
    <scope>NUCLEOTIDE SEQUENCE</scope>
    <source>
        <strain evidence="2">AH 40177</strain>
    </source>
</reference>
<feature type="compositionally biased region" description="Basic residues" evidence="1">
    <location>
        <begin position="11"/>
        <end position="21"/>
    </location>
</feature>
<dbReference type="OrthoDB" id="3058840at2759"/>
<comment type="caution">
    <text evidence="2">The sequence shown here is derived from an EMBL/GenBank/DDBJ whole genome shotgun (WGS) entry which is preliminary data.</text>
</comment>
<proteinExistence type="predicted"/>
<organism evidence="2 3">
    <name type="scientific">Rhodocollybia butyracea</name>
    <dbReference type="NCBI Taxonomy" id="206335"/>
    <lineage>
        <taxon>Eukaryota</taxon>
        <taxon>Fungi</taxon>
        <taxon>Dikarya</taxon>
        <taxon>Basidiomycota</taxon>
        <taxon>Agaricomycotina</taxon>
        <taxon>Agaricomycetes</taxon>
        <taxon>Agaricomycetidae</taxon>
        <taxon>Agaricales</taxon>
        <taxon>Marasmiineae</taxon>
        <taxon>Omphalotaceae</taxon>
        <taxon>Rhodocollybia</taxon>
    </lineage>
</organism>
<evidence type="ECO:0000256" key="1">
    <source>
        <dbReference type="SAM" id="MobiDB-lite"/>
    </source>
</evidence>
<gene>
    <name evidence="2" type="ORF">BDP27DRAFT_1431979</name>
</gene>
<protein>
    <submittedName>
        <fullName evidence="2">Uncharacterized protein</fullName>
    </submittedName>
</protein>
<evidence type="ECO:0000313" key="2">
    <source>
        <dbReference type="EMBL" id="KAF9058969.1"/>
    </source>
</evidence>
<keyword evidence="3" id="KW-1185">Reference proteome</keyword>
<dbReference type="Proteomes" id="UP000772434">
    <property type="component" value="Unassembled WGS sequence"/>
</dbReference>
<evidence type="ECO:0000313" key="3">
    <source>
        <dbReference type="Proteomes" id="UP000772434"/>
    </source>
</evidence>
<dbReference type="EMBL" id="JADNRY010000334">
    <property type="protein sequence ID" value="KAF9058969.1"/>
    <property type="molecule type" value="Genomic_DNA"/>
</dbReference>